<proteinExistence type="predicted"/>
<name>A0AAI9Y5A4_9PEZI</name>
<evidence type="ECO:0000256" key="1">
    <source>
        <dbReference type="SAM" id="MobiDB-lite"/>
    </source>
</evidence>
<feature type="compositionally biased region" description="Basic and acidic residues" evidence="1">
    <location>
        <begin position="181"/>
        <end position="192"/>
    </location>
</feature>
<evidence type="ECO:0000313" key="3">
    <source>
        <dbReference type="Proteomes" id="UP001239213"/>
    </source>
</evidence>
<dbReference type="Proteomes" id="UP001239213">
    <property type="component" value="Unassembled WGS sequence"/>
</dbReference>
<reference evidence="2" key="1">
    <citation type="submission" date="2016-11" db="EMBL/GenBank/DDBJ databases">
        <title>The genome sequence of Colletotrichum cuscutae.</title>
        <authorList>
            <person name="Baroncelli R."/>
        </authorList>
    </citation>
    <scope>NUCLEOTIDE SEQUENCE</scope>
    <source>
        <strain evidence="2">IMI 304802</strain>
    </source>
</reference>
<comment type="caution">
    <text evidence="2">The sequence shown here is derived from an EMBL/GenBank/DDBJ whole genome shotgun (WGS) entry which is preliminary data.</text>
</comment>
<protein>
    <submittedName>
        <fullName evidence="2">Uncharacterized protein</fullName>
    </submittedName>
</protein>
<evidence type="ECO:0000313" key="2">
    <source>
        <dbReference type="EMBL" id="KAK1477546.1"/>
    </source>
</evidence>
<accession>A0AAI9Y5A4</accession>
<dbReference type="AlphaFoldDB" id="A0AAI9Y5A4"/>
<sequence length="308" mass="35145">MRLILKVTRYFVWFINQKKSSRDLQIRRRREQSIGAVPPPPSCFSSSSGAFKTAPKESHLAPTPGLPGKGDEHDRSVARQVFPQIWLSNFEALWAEREARERVDPVPFTGQRVEVVRILQGDALFCPLSRFICKGNPDFDLTQQPRDTPSLPPPPPSMTTPSSMSKTRNLTTMHGSISNFPRERSSQTERARSSASLPKKCGAPRQLPRKERERERGKRNNKQREKQRETKHTIKNTVLLHFAQTPFPPFSKERQYGKEAGRLVCRCMGFAFPDLLSHVSHCPTALFRTGVSVAQHMYPKLFLSVERK</sequence>
<keyword evidence="3" id="KW-1185">Reference proteome</keyword>
<feature type="compositionally biased region" description="Polar residues" evidence="1">
    <location>
        <begin position="166"/>
        <end position="179"/>
    </location>
</feature>
<feature type="region of interest" description="Disordered" evidence="1">
    <location>
        <begin position="37"/>
        <end position="73"/>
    </location>
</feature>
<organism evidence="2 3">
    <name type="scientific">Colletotrichum cuscutae</name>
    <dbReference type="NCBI Taxonomy" id="1209917"/>
    <lineage>
        <taxon>Eukaryota</taxon>
        <taxon>Fungi</taxon>
        <taxon>Dikarya</taxon>
        <taxon>Ascomycota</taxon>
        <taxon>Pezizomycotina</taxon>
        <taxon>Sordariomycetes</taxon>
        <taxon>Hypocreomycetidae</taxon>
        <taxon>Glomerellales</taxon>
        <taxon>Glomerellaceae</taxon>
        <taxon>Colletotrichum</taxon>
        <taxon>Colletotrichum acutatum species complex</taxon>
    </lineage>
</organism>
<feature type="compositionally biased region" description="Basic and acidic residues" evidence="1">
    <location>
        <begin position="208"/>
        <end position="231"/>
    </location>
</feature>
<feature type="region of interest" description="Disordered" evidence="1">
    <location>
        <begin position="139"/>
        <end position="231"/>
    </location>
</feature>
<dbReference type="EMBL" id="MPDP01000132">
    <property type="protein sequence ID" value="KAK1477546.1"/>
    <property type="molecule type" value="Genomic_DNA"/>
</dbReference>
<gene>
    <name evidence="2" type="ORF">CCUS01_16637</name>
</gene>